<dbReference type="RefSeq" id="WP_066476068.1">
    <property type="nucleotide sequence ID" value="NZ_BCNT01000005.1"/>
</dbReference>
<evidence type="ECO:0000256" key="1">
    <source>
        <dbReference type="ARBA" id="ARBA00006987"/>
    </source>
</evidence>
<dbReference type="PANTHER" id="PTHR42928">
    <property type="entry name" value="TRICARBOXYLATE-BINDING PROTEIN"/>
    <property type="match status" value="1"/>
</dbReference>
<feature type="signal peptide" evidence="2">
    <location>
        <begin position="1"/>
        <end position="27"/>
    </location>
</feature>
<organism evidence="3 4">
    <name type="scientific">Comamonas terrae</name>
    <dbReference type="NCBI Taxonomy" id="673548"/>
    <lineage>
        <taxon>Bacteria</taxon>
        <taxon>Pseudomonadati</taxon>
        <taxon>Pseudomonadota</taxon>
        <taxon>Betaproteobacteria</taxon>
        <taxon>Burkholderiales</taxon>
        <taxon>Comamonadaceae</taxon>
        <taxon>Comamonas</taxon>
    </lineage>
</organism>
<dbReference type="Gene3D" id="3.40.190.10">
    <property type="entry name" value="Periplasmic binding protein-like II"/>
    <property type="match status" value="1"/>
</dbReference>
<dbReference type="Proteomes" id="UP001597463">
    <property type="component" value="Unassembled WGS sequence"/>
</dbReference>
<dbReference type="Gene3D" id="3.40.190.150">
    <property type="entry name" value="Bordetella uptake gene, domain 1"/>
    <property type="match status" value="1"/>
</dbReference>
<gene>
    <name evidence="3" type="ORF">ACFSW6_11395</name>
</gene>
<dbReference type="PANTHER" id="PTHR42928:SF5">
    <property type="entry name" value="BLR1237 PROTEIN"/>
    <property type="match status" value="1"/>
</dbReference>
<dbReference type="EMBL" id="JBHUMV010000005">
    <property type="protein sequence ID" value="MFD2754693.1"/>
    <property type="molecule type" value="Genomic_DNA"/>
</dbReference>
<accession>A0ABW5UP29</accession>
<keyword evidence="2" id="KW-0732">Signal</keyword>
<dbReference type="Pfam" id="PF03401">
    <property type="entry name" value="TctC"/>
    <property type="match status" value="1"/>
</dbReference>
<reference evidence="4" key="1">
    <citation type="journal article" date="2019" name="Int. J. Syst. Evol. Microbiol.">
        <title>The Global Catalogue of Microorganisms (GCM) 10K type strain sequencing project: providing services to taxonomists for standard genome sequencing and annotation.</title>
        <authorList>
            <consortium name="The Broad Institute Genomics Platform"/>
            <consortium name="The Broad Institute Genome Sequencing Center for Infectious Disease"/>
            <person name="Wu L."/>
            <person name="Ma J."/>
        </authorList>
    </citation>
    <scope>NUCLEOTIDE SEQUENCE [LARGE SCALE GENOMIC DNA]</scope>
    <source>
        <strain evidence="4">TISTR 1906</strain>
    </source>
</reference>
<dbReference type="SUPFAM" id="SSF53850">
    <property type="entry name" value="Periplasmic binding protein-like II"/>
    <property type="match status" value="1"/>
</dbReference>
<dbReference type="InterPro" id="IPR005064">
    <property type="entry name" value="BUG"/>
</dbReference>
<keyword evidence="4" id="KW-1185">Reference proteome</keyword>
<comment type="similarity">
    <text evidence="1">Belongs to the UPF0065 (bug) family.</text>
</comment>
<sequence length="330" mass="35614">MIEQLHCLRRALALAAALASATGLAHAQTTADYPNRPVTLVVPTAAAGGTDTIARLFADALGKAMKQPFVVDNRPGANGIIGVEYVAKGPADGYRLLFTYAASMVVNPSLYRKLPYDPLRDFAPIAQIGRGGNLLLVRKNLPVNTLKEFVAYAKAHPNELNYCSWGLGSGGHLTMESLKKQAGISLTHIPYKGSSPCVQDIMGGQVDAGFGDTATTVELVKAGRVKALAHSSSGRLPSLPDVPSMTEAGYPFKNYSWYGIFAPAKTPPAIIARLNEQVLRALQEPALAQRMRELNFPDLPLTTPQQFTQTMRQDLEDWSRLVKDTGVQLD</sequence>
<dbReference type="InterPro" id="IPR042100">
    <property type="entry name" value="Bug_dom1"/>
</dbReference>
<dbReference type="PIRSF" id="PIRSF017082">
    <property type="entry name" value="YflP"/>
    <property type="match status" value="1"/>
</dbReference>
<name>A0ABW5UP29_9BURK</name>
<feature type="chain" id="PRO_5047345099" evidence="2">
    <location>
        <begin position="28"/>
        <end position="330"/>
    </location>
</feature>
<evidence type="ECO:0000256" key="2">
    <source>
        <dbReference type="SAM" id="SignalP"/>
    </source>
</evidence>
<proteinExistence type="inferred from homology"/>
<evidence type="ECO:0000313" key="3">
    <source>
        <dbReference type="EMBL" id="MFD2754693.1"/>
    </source>
</evidence>
<comment type="caution">
    <text evidence="3">The sequence shown here is derived from an EMBL/GenBank/DDBJ whole genome shotgun (WGS) entry which is preliminary data.</text>
</comment>
<evidence type="ECO:0000313" key="4">
    <source>
        <dbReference type="Proteomes" id="UP001597463"/>
    </source>
</evidence>
<dbReference type="CDD" id="cd07012">
    <property type="entry name" value="PBP2_Bug_TTT"/>
    <property type="match status" value="1"/>
</dbReference>
<protein>
    <submittedName>
        <fullName evidence="3">Bug family tripartite tricarboxylate transporter substrate binding protein</fullName>
    </submittedName>
</protein>